<dbReference type="EMBL" id="JACSNX010000013">
    <property type="protein sequence ID" value="MBM6851603.1"/>
    <property type="molecule type" value="Genomic_DNA"/>
</dbReference>
<sequence>MEKELINQEEAVDPTILDLLLGKNVVAVNKQLPTAQYEVPRLSAAAGKPVLFTLRALPYGQVQEMKRLTDESDIQILLAGCVEPDLKAPALQEKFKGVTPAETIKALLLPGEIADLSAAVEQLTGYRRNTIREVKNG</sequence>
<comment type="caution">
    <text evidence="1">The sequence shown here is derived from an EMBL/GenBank/DDBJ whole genome shotgun (WGS) entry which is preliminary data.</text>
</comment>
<proteinExistence type="predicted"/>
<dbReference type="InterPro" id="IPR038559">
    <property type="entry name" value="XkdN-like_sf"/>
</dbReference>
<organism evidence="1 2">
    <name type="scientific">Oscillibacter valericigenes</name>
    <dbReference type="NCBI Taxonomy" id="351091"/>
    <lineage>
        <taxon>Bacteria</taxon>
        <taxon>Bacillati</taxon>
        <taxon>Bacillota</taxon>
        <taxon>Clostridia</taxon>
        <taxon>Eubacteriales</taxon>
        <taxon>Oscillospiraceae</taxon>
        <taxon>Oscillibacter</taxon>
    </lineage>
</organism>
<accession>A0ABS2FW75</accession>
<dbReference type="Proteomes" id="UP000719500">
    <property type="component" value="Unassembled WGS sequence"/>
</dbReference>
<dbReference type="Gene3D" id="3.30.2220.30">
    <property type="match status" value="1"/>
</dbReference>
<evidence type="ECO:0000313" key="1">
    <source>
        <dbReference type="EMBL" id="MBM6851603.1"/>
    </source>
</evidence>
<dbReference type="Pfam" id="PF08890">
    <property type="entry name" value="Phage_TAC_5"/>
    <property type="match status" value="1"/>
</dbReference>
<evidence type="ECO:0008006" key="3">
    <source>
        <dbReference type="Google" id="ProtNLM"/>
    </source>
</evidence>
<dbReference type="InterPro" id="IPR014986">
    <property type="entry name" value="XkdN-like"/>
</dbReference>
<dbReference type="RefSeq" id="WP_204804524.1">
    <property type="nucleotide sequence ID" value="NZ_JACSNX010000013.1"/>
</dbReference>
<evidence type="ECO:0000313" key="2">
    <source>
        <dbReference type="Proteomes" id="UP000719500"/>
    </source>
</evidence>
<name>A0ABS2FW75_9FIRM</name>
<reference evidence="1 2" key="1">
    <citation type="journal article" date="2021" name="Sci. Rep.">
        <title>The distribution of antibiotic resistance genes in chicken gut microbiota commensals.</title>
        <authorList>
            <person name="Juricova H."/>
            <person name="Matiasovicova J."/>
            <person name="Kubasova T."/>
            <person name="Cejkova D."/>
            <person name="Rychlik I."/>
        </authorList>
    </citation>
    <scope>NUCLEOTIDE SEQUENCE [LARGE SCALE GENOMIC DNA]</scope>
    <source>
        <strain evidence="1 2">An411</strain>
    </source>
</reference>
<protein>
    <recommendedName>
        <fullName evidence="3">Phage XkdN-like protein</fullName>
    </recommendedName>
</protein>
<keyword evidence="2" id="KW-1185">Reference proteome</keyword>
<gene>
    <name evidence="1" type="ORF">H9X91_09175</name>
</gene>